<evidence type="ECO:0000313" key="2">
    <source>
        <dbReference type="EMBL" id="MDC5739747.1"/>
    </source>
</evidence>
<name>A0ABT5GR74_9VIBR</name>
<reference evidence="2" key="1">
    <citation type="submission" date="2022-11" db="EMBL/GenBank/DDBJ databases">
        <title>Role of the vibriolysin VemA secreted by the emergent pathogen Vibrio europaeus in the colonization of Manila clam mucus.</title>
        <authorList>
            <person name="Martinez C."/>
            <person name="Rodriguez S."/>
            <person name="Vences A."/>
            <person name="Barja J.L."/>
            <person name="Toranzo A.E."/>
            <person name="Dubert J."/>
        </authorList>
    </citation>
    <scope>NUCLEOTIDE SEQUENCE</scope>
    <source>
        <strain evidence="2">3454</strain>
    </source>
</reference>
<feature type="transmembrane region" description="Helical" evidence="1">
    <location>
        <begin position="16"/>
        <end position="35"/>
    </location>
</feature>
<evidence type="ECO:0000313" key="3">
    <source>
        <dbReference type="Proteomes" id="UP001150001"/>
    </source>
</evidence>
<sequence length="164" mass="19088">MSDCDSYKQLKKNKHTAFLLHSLMLLSIVFLWSVYFSSYSTEDDSPLTILFLLSIVGTFTFTLAAIDIYSFNKNSNRPLVLEVQKGTAIFIDGNDRRLMPLNFDRAIHDLTKEFQVNLLEISHKTKTPANHKRVVRLKLDMDITFQQEQELLNALKKICYVFKY</sequence>
<proteinExistence type="predicted"/>
<feature type="transmembrane region" description="Helical" evidence="1">
    <location>
        <begin position="47"/>
        <end position="69"/>
    </location>
</feature>
<keyword evidence="3" id="KW-1185">Reference proteome</keyword>
<dbReference type="EMBL" id="JAPFIT010000011">
    <property type="protein sequence ID" value="MDC5739747.1"/>
    <property type="molecule type" value="Genomic_DNA"/>
</dbReference>
<accession>A0ABT5GR74</accession>
<keyword evidence="1" id="KW-1133">Transmembrane helix</keyword>
<keyword evidence="1" id="KW-0812">Transmembrane</keyword>
<dbReference type="RefSeq" id="WP_272237322.1">
    <property type="nucleotide sequence ID" value="NZ_JAPFIQ010000024.1"/>
</dbReference>
<comment type="caution">
    <text evidence="2">The sequence shown here is derived from an EMBL/GenBank/DDBJ whole genome shotgun (WGS) entry which is preliminary data.</text>
</comment>
<evidence type="ECO:0000256" key="1">
    <source>
        <dbReference type="SAM" id="Phobius"/>
    </source>
</evidence>
<organism evidence="2 3">
    <name type="scientific">Vibrio europaeus</name>
    <dbReference type="NCBI Taxonomy" id="300876"/>
    <lineage>
        <taxon>Bacteria</taxon>
        <taxon>Pseudomonadati</taxon>
        <taxon>Pseudomonadota</taxon>
        <taxon>Gammaproteobacteria</taxon>
        <taxon>Vibrionales</taxon>
        <taxon>Vibrionaceae</taxon>
        <taxon>Vibrio</taxon>
        <taxon>Vibrio oreintalis group</taxon>
    </lineage>
</organism>
<keyword evidence="1" id="KW-0472">Membrane</keyword>
<protein>
    <submittedName>
        <fullName evidence="2">Uncharacterized protein</fullName>
    </submittedName>
</protein>
<dbReference type="Proteomes" id="UP001150001">
    <property type="component" value="Unassembled WGS sequence"/>
</dbReference>
<gene>
    <name evidence="2" type="ORF">OPW20_06690</name>
</gene>